<dbReference type="EMBL" id="CP047045">
    <property type="protein sequence ID" value="QGZ96275.1"/>
    <property type="molecule type" value="Genomic_DNA"/>
</dbReference>
<accession>A0A6I6MLJ3</accession>
<name>A0A6I6MLJ3_9CAUL</name>
<protein>
    <recommendedName>
        <fullName evidence="5">Lipoprotein</fullName>
    </recommendedName>
</protein>
<gene>
    <name evidence="3" type="ORF">DSM104635_03133</name>
</gene>
<evidence type="ECO:0000313" key="4">
    <source>
        <dbReference type="Proteomes" id="UP000431269"/>
    </source>
</evidence>
<keyword evidence="2" id="KW-0732">Signal</keyword>
<dbReference type="KEGG" id="tsv:DSM104635_03133"/>
<feature type="region of interest" description="Disordered" evidence="1">
    <location>
        <begin position="22"/>
        <end position="81"/>
    </location>
</feature>
<evidence type="ECO:0000256" key="1">
    <source>
        <dbReference type="SAM" id="MobiDB-lite"/>
    </source>
</evidence>
<keyword evidence="4" id="KW-1185">Reference proteome</keyword>
<evidence type="ECO:0008006" key="5">
    <source>
        <dbReference type="Google" id="ProtNLM"/>
    </source>
</evidence>
<organism evidence="3 4">
    <name type="scientific">Terricaulis silvestris</name>
    <dbReference type="NCBI Taxonomy" id="2686094"/>
    <lineage>
        <taxon>Bacteria</taxon>
        <taxon>Pseudomonadati</taxon>
        <taxon>Pseudomonadota</taxon>
        <taxon>Alphaproteobacteria</taxon>
        <taxon>Caulobacterales</taxon>
        <taxon>Caulobacteraceae</taxon>
        <taxon>Terricaulis</taxon>
    </lineage>
</organism>
<evidence type="ECO:0000313" key="3">
    <source>
        <dbReference type="EMBL" id="QGZ96275.1"/>
    </source>
</evidence>
<reference evidence="4" key="1">
    <citation type="submission" date="2019-12" db="EMBL/GenBank/DDBJ databases">
        <title>Complete genome of Terracaulis silvestris 0127_4.</title>
        <authorList>
            <person name="Vieira S."/>
            <person name="Riedel T."/>
            <person name="Sproer C."/>
            <person name="Pascual J."/>
            <person name="Boedeker C."/>
            <person name="Overmann J."/>
        </authorList>
    </citation>
    <scope>NUCLEOTIDE SEQUENCE [LARGE SCALE GENOMIC DNA]</scope>
    <source>
        <strain evidence="4">0127_4</strain>
    </source>
</reference>
<sequence>MRIYQVLAIGSFVALAACTGADTGDSVAAPANDVSATPGGGETSTTVPRNEGEPAAEKQDDAVDENGRPIGATDPIRTPTP</sequence>
<dbReference type="AlphaFoldDB" id="A0A6I6MLJ3"/>
<evidence type="ECO:0000256" key="2">
    <source>
        <dbReference type="SAM" id="SignalP"/>
    </source>
</evidence>
<feature type="signal peptide" evidence="2">
    <location>
        <begin position="1"/>
        <end position="16"/>
    </location>
</feature>
<dbReference type="PROSITE" id="PS51257">
    <property type="entry name" value="PROKAR_LIPOPROTEIN"/>
    <property type="match status" value="1"/>
</dbReference>
<feature type="compositionally biased region" description="Basic and acidic residues" evidence="1">
    <location>
        <begin position="50"/>
        <end position="67"/>
    </location>
</feature>
<proteinExistence type="predicted"/>
<dbReference type="Proteomes" id="UP000431269">
    <property type="component" value="Chromosome"/>
</dbReference>
<feature type="chain" id="PRO_5026172487" description="Lipoprotein" evidence="2">
    <location>
        <begin position="17"/>
        <end position="81"/>
    </location>
</feature>